<dbReference type="InterPro" id="IPR049942">
    <property type="entry name" value="DML1/Misato"/>
</dbReference>
<dbReference type="PANTHER" id="PTHR13391">
    <property type="entry name" value="MITOCHONDRIAL DISTRIBUTION REGULATOR MISATO"/>
    <property type="match status" value="1"/>
</dbReference>
<protein>
    <submittedName>
        <fullName evidence="3">Protein misato homolog 1-like</fullName>
    </submittedName>
</protein>
<dbReference type="KEGG" id="ncc:104947552"/>
<feature type="chain" id="PRO_5027043824" evidence="1">
    <location>
        <begin position="16"/>
        <end position="169"/>
    </location>
</feature>
<gene>
    <name evidence="3" type="primary">LOC104947552</name>
</gene>
<dbReference type="AlphaFoldDB" id="A0A6I9N5S1"/>
<accession>A0A6I9N5S1</accession>
<reference evidence="3" key="1">
    <citation type="submission" date="2025-08" db="UniProtKB">
        <authorList>
            <consortium name="RefSeq"/>
        </authorList>
    </citation>
    <scope>IDENTIFICATION</scope>
    <source>
        <tissue evidence="3">Muscle</tissue>
    </source>
</reference>
<dbReference type="Proteomes" id="UP000504611">
    <property type="component" value="Unplaced"/>
</dbReference>
<dbReference type="RefSeq" id="XP_010771902.1">
    <property type="nucleotide sequence ID" value="XM_010773600.1"/>
</dbReference>
<keyword evidence="1" id="KW-0732">Signal</keyword>
<keyword evidence="2" id="KW-1185">Reference proteome</keyword>
<evidence type="ECO:0000313" key="3">
    <source>
        <dbReference type="RefSeq" id="XP_010771902.1"/>
    </source>
</evidence>
<dbReference type="PANTHER" id="PTHR13391:SF0">
    <property type="entry name" value="PROTEIN MISATO HOMOLOG 1"/>
    <property type="match status" value="1"/>
</dbReference>
<dbReference type="GeneID" id="104947552"/>
<organism evidence="2 3">
    <name type="scientific">Notothenia coriiceps</name>
    <name type="common">black rockcod</name>
    <dbReference type="NCBI Taxonomy" id="8208"/>
    <lineage>
        <taxon>Eukaryota</taxon>
        <taxon>Metazoa</taxon>
        <taxon>Chordata</taxon>
        <taxon>Craniata</taxon>
        <taxon>Vertebrata</taxon>
        <taxon>Euteleostomi</taxon>
        <taxon>Actinopterygii</taxon>
        <taxon>Neopterygii</taxon>
        <taxon>Teleostei</taxon>
        <taxon>Neoteleostei</taxon>
        <taxon>Acanthomorphata</taxon>
        <taxon>Eupercaria</taxon>
        <taxon>Perciformes</taxon>
        <taxon>Notothenioidei</taxon>
        <taxon>Nototheniidae</taxon>
        <taxon>Notothenia</taxon>
    </lineage>
</organism>
<sequence>MFFKLLLNMFPLSSLAPGTRPPTPLHSLNRGEDVLEYYIRTFYPSSPLALQLVSSPSKLTPPFPRIFSPSLGAQGFLQSQPPPRGSPAPVVSSAPVMTSLQSSTSLGSWLAEMHRGASTLDICRVAPSFLSQGPEMADYREALEELRLLSRCYRDDSMMHSSSEESDDY</sequence>
<dbReference type="GO" id="GO:0007005">
    <property type="term" value="P:mitochondrion organization"/>
    <property type="evidence" value="ECO:0007669"/>
    <property type="project" value="InterPro"/>
</dbReference>
<proteinExistence type="predicted"/>
<evidence type="ECO:0000256" key="1">
    <source>
        <dbReference type="SAM" id="SignalP"/>
    </source>
</evidence>
<name>A0A6I9N5S1_9TELE</name>
<feature type="signal peptide" evidence="1">
    <location>
        <begin position="1"/>
        <end position="15"/>
    </location>
</feature>
<dbReference type="GO" id="GO:0005739">
    <property type="term" value="C:mitochondrion"/>
    <property type="evidence" value="ECO:0007669"/>
    <property type="project" value="TreeGrafter"/>
</dbReference>
<dbReference type="OrthoDB" id="271881at2759"/>
<evidence type="ECO:0000313" key="2">
    <source>
        <dbReference type="Proteomes" id="UP000504611"/>
    </source>
</evidence>